<name>A0A382E8R1_9ZZZZ</name>
<dbReference type="Gene3D" id="3.30.700.10">
    <property type="entry name" value="Glycoprotein, Type 4 Pilin"/>
    <property type="match status" value="1"/>
</dbReference>
<keyword evidence="1" id="KW-0472">Membrane</keyword>
<dbReference type="SUPFAM" id="SSF54523">
    <property type="entry name" value="Pili subunits"/>
    <property type="match status" value="1"/>
</dbReference>
<dbReference type="AlphaFoldDB" id="A0A382E8R1"/>
<dbReference type="EMBL" id="UINC01043188">
    <property type="protein sequence ID" value="SVB46875.1"/>
    <property type="molecule type" value="Genomic_DNA"/>
</dbReference>
<evidence type="ECO:0000313" key="2">
    <source>
        <dbReference type="EMBL" id="SVB46875.1"/>
    </source>
</evidence>
<feature type="transmembrane region" description="Helical" evidence="1">
    <location>
        <begin position="12"/>
        <end position="31"/>
    </location>
</feature>
<keyword evidence="1" id="KW-1133">Transmembrane helix</keyword>
<evidence type="ECO:0008006" key="3">
    <source>
        <dbReference type="Google" id="ProtNLM"/>
    </source>
</evidence>
<accession>A0A382E8R1</accession>
<gene>
    <name evidence="2" type="ORF">METZ01_LOCUS199729</name>
</gene>
<reference evidence="2" key="1">
    <citation type="submission" date="2018-05" db="EMBL/GenBank/DDBJ databases">
        <authorList>
            <person name="Lanie J.A."/>
            <person name="Ng W.-L."/>
            <person name="Kazmierczak K.M."/>
            <person name="Andrzejewski T.M."/>
            <person name="Davidsen T.M."/>
            <person name="Wayne K.J."/>
            <person name="Tettelin H."/>
            <person name="Glass J.I."/>
            <person name="Rusch D."/>
            <person name="Podicherti R."/>
            <person name="Tsui H.-C.T."/>
            <person name="Winkler M.E."/>
        </authorList>
    </citation>
    <scope>NUCLEOTIDE SEQUENCE</scope>
</reference>
<evidence type="ECO:0000256" key="1">
    <source>
        <dbReference type="SAM" id="Phobius"/>
    </source>
</evidence>
<organism evidence="2">
    <name type="scientific">marine metagenome</name>
    <dbReference type="NCBI Taxonomy" id="408172"/>
    <lineage>
        <taxon>unclassified sequences</taxon>
        <taxon>metagenomes</taxon>
        <taxon>ecological metagenomes</taxon>
    </lineage>
</organism>
<protein>
    <recommendedName>
        <fullName evidence="3">General secretion pathway GspH domain-containing protein</fullName>
    </recommendedName>
</protein>
<keyword evidence="1" id="KW-0812">Transmembrane</keyword>
<dbReference type="InterPro" id="IPR045584">
    <property type="entry name" value="Pilin-like"/>
</dbReference>
<sequence>MRRTLTGFTMIELIAIMVIAGILGTSVVSTYSNYNKWLNINEELQAMTRRLQNARDYCMAKDEPFHFSINTGNESYILQYKSSPSALILPGETANTFTMPSYIDFTSVTGFSSGSLEFNILGEPTTNTNAVININDGDRTITIVAPTGYIYAQ</sequence>
<proteinExistence type="predicted"/>